<keyword evidence="5" id="KW-1185">Reference proteome</keyword>
<dbReference type="AlphaFoldDB" id="A0A516X5E9"/>
<dbReference type="PANTHER" id="PTHR44196">
    <property type="entry name" value="DEHYDROGENASE/REDUCTASE SDR FAMILY MEMBER 7B"/>
    <property type="match status" value="1"/>
</dbReference>
<reference evidence="4 5" key="1">
    <citation type="submission" date="2019-07" db="EMBL/GenBank/DDBJ databases">
        <title>Tomitella cavernea sp. nov., an actinomycete isolated from soil.</title>
        <authorList>
            <person name="Cheng J."/>
        </authorList>
    </citation>
    <scope>NUCLEOTIDE SEQUENCE [LARGE SCALE GENOMIC DNA]</scope>
    <source>
        <strain evidence="4 5">HY188</strain>
    </source>
</reference>
<dbReference type="RefSeq" id="WP_143909691.1">
    <property type="nucleotide sequence ID" value="NZ_CP041765.1"/>
</dbReference>
<reference evidence="4 5" key="2">
    <citation type="submission" date="2019-07" db="EMBL/GenBank/DDBJ databases">
        <authorList>
            <person name="Huang Y."/>
        </authorList>
    </citation>
    <scope>NUCLEOTIDE SEQUENCE [LARGE SCALE GENOMIC DNA]</scope>
    <source>
        <strain evidence="4 5">HY188</strain>
    </source>
</reference>
<dbReference type="CDD" id="cd05233">
    <property type="entry name" value="SDR_c"/>
    <property type="match status" value="1"/>
</dbReference>
<evidence type="ECO:0000313" key="4">
    <source>
        <dbReference type="EMBL" id="QDQ98285.1"/>
    </source>
</evidence>
<dbReference type="PANTHER" id="PTHR44196:SF1">
    <property type="entry name" value="DEHYDROGENASE_REDUCTASE SDR FAMILY MEMBER 7B"/>
    <property type="match status" value="1"/>
</dbReference>
<accession>A0A516X5E9</accession>
<dbReference type="InterPro" id="IPR020904">
    <property type="entry name" value="Sc_DH/Rdtase_CS"/>
</dbReference>
<dbReference type="Gene3D" id="3.40.50.720">
    <property type="entry name" value="NAD(P)-binding Rossmann-like Domain"/>
    <property type="match status" value="1"/>
</dbReference>
<proteinExistence type="inferred from homology"/>
<sequence length="286" mass="29330">MASRLVPPPPSLAGRRILITGAARGIGAALAERFASRGAHVALAGLEPDLLAATAAKAGDAPWRECNVAHREQVDDAVAGLAGELGGLDVVIANAGIAAQLPIIGGDPSVMERTVAVNLLGSYYTLRAAGPHIAHPSGYALAVSSAAAAAHLPLMGAYSASKAGVEALGNTLRSELLGTGARVGVAYFAELDTDMTSRGFSTKAAASMNAAGSFTGATALGPAIDRIERGVARRSRRIVAPWWVAGLLPVRMAVQPVLDRRSQKGLAQALEIARDERPDLTTPQPE</sequence>
<dbReference type="PRINTS" id="PR00080">
    <property type="entry name" value="SDRFAMILY"/>
</dbReference>
<dbReference type="Pfam" id="PF00106">
    <property type="entry name" value="adh_short"/>
    <property type="match status" value="1"/>
</dbReference>
<dbReference type="PROSITE" id="PS00061">
    <property type="entry name" value="ADH_SHORT"/>
    <property type="match status" value="1"/>
</dbReference>
<dbReference type="GO" id="GO:0016020">
    <property type="term" value="C:membrane"/>
    <property type="evidence" value="ECO:0007669"/>
    <property type="project" value="TreeGrafter"/>
</dbReference>
<evidence type="ECO:0000313" key="5">
    <source>
        <dbReference type="Proteomes" id="UP000317344"/>
    </source>
</evidence>
<organism evidence="4 5">
    <name type="scientific">Tomitella fengzijianii</name>
    <dbReference type="NCBI Taxonomy" id="2597660"/>
    <lineage>
        <taxon>Bacteria</taxon>
        <taxon>Bacillati</taxon>
        <taxon>Actinomycetota</taxon>
        <taxon>Actinomycetes</taxon>
        <taxon>Mycobacteriales</taxon>
        <taxon>Tomitella</taxon>
    </lineage>
</organism>
<dbReference type="EMBL" id="CP041765">
    <property type="protein sequence ID" value="QDQ98285.1"/>
    <property type="molecule type" value="Genomic_DNA"/>
</dbReference>
<evidence type="ECO:0000256" key="2">
    <source>
        <dbReference type="ARBA" id="ARBA00023002"/>
    </source>
</evidence>
<dbReference type="InterPro" id="IPR002347">
    <property type="entry name" value="SDR_fam"/>
</dbReference>
<evidence type="ECO:0000256" key="1">
    <source>
        <dbReference type="ARBA" id="ARBA00006484"/>
    </source>
</evidence>
<name>A0A516X5E9_9ACTN</name>
<protein>
    <submittedName>
        <fullName evidence="4">SDR family NAD(P)-dependent oxidoreductase</fullName>
    </submittedName>
</protein>
<keyword evidence="2" id="KW-0560">Oxidoreductase</keyword>
<dbReference type="KEGG" id="toy:FO059_14420"/>
<dbReference type="Proteomes" id="UP000317344">
    <property type="component" value="Chromosome"/>
</dbReference>
<dbReference type="SUPFAM" id="SSF51735">
    <property type="entry name" value="NAD(P)-binding Rossmann-fold domains"/>
    <property type="match status" value="1"/>
</dbReference>
<comment type="similarity">
    <text evidence="1 3">Belongs to the short-chain dehydrogenases/reductases (SDR) family.</text>
</comment>
<dbReference type="GO" id="GO:0016491">
    <property type="term" value="F:oxidoreductase activity"/>
    <property type="evidence" value="ECO:0007669"/>
    <property type="project" value="UniProtKB-KW"/>
</dbReference>
<gene>
    <name evidence="4" type="ORF">FO059_14420</name>
</gene>
<dbReference type="InterPro" id="IPR036291">
    <property type="entry name" value="NAD(P)-bd_dom_sf"/>
</dbReference>
<dbReference type="PRINTS" id="PR00081">
    <property type="entry name" value="GDHRDH"/>
</dbReference>
<dbReference type="OrthoDB" id="3743899at2"/>
<evidence type="ECO:0000256" key="3">
    <source>
        <dbReference type="RuleBase" id="RU000363"/>
    </source>
</evidence>